<gene>
    <name evidence="5" type="ORF">ERL59_06235</name>
</gene>
<reference evidence="5 6" key="1">
    <citation type="submission" date="2019-01" db="EMBL/GenBank/DDBJ databases">
        <title>Chengkuizengella sp. nov., isolated from deep-sea sediment of East Pacific Ocean.</title>
        <authorList>
            <person name="Yang J."/>
            <person name="Lai Q."/>
            <person name="Shao Z."/>
        </authorList>
    </citation>
    <scope>NUCLEOTIDE SEQUENCE [LARGE SCALE GENOMIC DNA]</scope>
    <source>
        <strain evidence="5 6">YPA3-1-1</strain>
    </source>
</reference>
<sequence>MLNTDSTKPIYLQIAEWIESEILIGNFQEDDKVYSQYQLAEMYTINPATAAKGLNLLVDEKILYKKRGLGLFVSSTGKEIIINKRKNFTLKGLVRELVIEAKQLQLSEKELMMMIKELYEEEDKQ</sequence>
<evidence type="ECO:0000313" key="6">
    <source>
        <dbReference type="Proteomes" id="UP000448943"/>
    </source>
</evidence>
<dbReference type="PANTHER" id="PTHR38445:SF10">
    <property type="entry name" value="GNTR-FAMILY TRANSCRIPTIONAL REGULATOR"/>
    <property type="match status" value="1"/>
</dbReference>
<dbReference type="GO" id="GO:0003677">
    <property type="term" value="F:DNA binding"/>
    <property type="evidence" value="ECO:0007669"/>
    <property type="project" value="UniProtKB-KW"/>
</dbReference>
<evidence type="ECO:0000259" key="4">
    <source>
        <dbReference type="PROSITE" id="PS50949"/>
    </source>
</evidence>
<comment type="caution">
    <text evidence="5">The sequence shown here is derived from an EMBL/GenBank/DDBJ whole genome shotgun (WGS) entry which is preliminary data.</text>
</comment>
<feature type="domain" description="HTH gntR-type" evidence="4">
    <location>
        <begin position="8"/>
        <end position="76"/>
    </location>
</feature>
<dbReference type="InterPro" id="IPR000524">
    <property type="entry name" value="Tscrpt_reg_HTH_GntR"/>
</dbReference>
<dbReference type="CDD" id="cd07377">
    <property type="entry name" value="WHTH_GntR"/>
    <property type="match status" value="1"/>
</dbReference>
<dbReference type="GO" id="GO:0003700">
    <property type="term" value="F:DNA-binding transcription factor activity"/>
    <property type="evidence" value="ECO:0007669"/>
    <property type="project" value="InterPro"/>
</dbReference>
<dbReference type="PANTHER" id="PTHR38445">
    <property type="entry name" value="HTH-TYPE TRANSCRIPTIONAL REPRESSOR YTRA"/>
    <property type="match status" value="1"/>
</dbReference>
<keyword evidence="2" id="KW-0238">DNA-binding</keyword>
<proteinExistence type="predicted"/>
<dbReference type="SMART" id="SM00345">
    <property type="entry name" value="HTH_GNTR"/>
    <property type="match status" value="1"/>
</dbReference>
<dbReference type="InterPro" id="IPR036390">
    <property type="entry name" value="WH_DNA-bd_sf"/>
</dbReference>
<protein>
    <submittedName>
        <fullName evidence="5">GntR family transcriptional regulator</fullName>
    </submittedName>
</protein>
<dbReference type="OrthoDB" id="162505at2"/>
<evidence type="ECO:0000256" key="2">
    <source>
        <dbReference type="ARBA" id="ARBA00023125"/>
    </source>
</evidence>
<organism evidence="5 6">
    <name type="scientific">Chengkuizengella marina</name>
    <dbReference type="NCBI Taxonomy" id="2507566"/>
    <lineage>
        <taxon>Bacteria</taxon>
        <taxon>Bacillati</taxon>
        <taxon>Bacillota</taxon>
        <taxon>Bacilli</taxon>
        <taxon>Bacillales</taxon>
        <taxon>Paenibacillaceae</taxon>
        <taxon>Chengkuizengella</taxon>
    </lineage>
</organism>
<keyword evidence="3" id="KW-0804">Transcription</keyword>
<dbReference type="Proteomes" id="UP000448943">
    <property type="component" value="Unassembled WGS sequence"/>
</dbReference>
<dbReference type="SUPFAM" id="SSF46785">
    <property type="entry name" value="Winged helix' DNA-binding domain"/>
    <property type="match status" value="1"/>
</dbReference>
<dbReference type="RefSeq" id="WP_160645361.1">
    <property type="nucleotide sequence ID" value="NZ_SIJB01000015.1"/>
</dbReference>
<keyword evidence="1" id="KW-0805">Transcription regulation</keyword>
<dbReference type="AlphaFoldDB" id="A0A6N9Q2J6"/>
<accession>A0A6N9Q2J6</accession>
<dbReference type="PROSITE" id="PS50949">
    <property type="entry name" value="HTH_GNTR"/>
    <property type="match status" value="1"/>
</dbReference>
<dbReference type="Gene3D" id="1.10.10.10">
    <property type="entry name" value="Winged helix-like DNA-binding domain superfamily/Winged helix DNA-binding domain"/>
    <property type="match status" value="1"/>
</dbReference>
<evidence type="ECO:0000313" key="5">
    <source>
        <dbReference type="EMBL" id="NBI28548.1"/>
    </source>
</evidence>
<evidence type="ECO:0000256" key="3">
    <source>
        <dbReference type="ARBA" id="ARBA00023163"/>
    </source>
</evidence>
<keyword evidence="6" id="KW-1185">Reference proteome</keyword>
<name>A0A6N9Q2J6_9BACL</name>
<dbReference type="EMBL" id="SIJB01000015">
    <property type="protein sequence ID" value="NBI28548.1"/>
    <property type="molecule type" value="Genomic_DNA"/>
</dbReference>
<dbReference type="InterPro" id="IPR036388">
    <property type="entry name" value="WH-like_DNA-bd_sf"/>
</dbReference>
<evidence type="ECO:0000256" key="1">
    <source>
        <dbReference type="ARBA" id="ARBA00023015"/>
    </source>
</evidence>